<dbReference type="Proteomes" id="UP000254508">
    <property type="component" value="Chromosome"/>
</dbReference>
<evidence type="ECO:0000313" key="17">
    <source>
        <dbReference type="Proteomes" id="UP000254508"/>
    </source>
</evidence>
<keyword evidence="13" id="KW-0732">Signal</keyword>
<dbReference type="PANTHER" id="PTHR32552:SF81">
    <property type="entry name" value="TONB-DEPENDENT OUTER MEMBRANE RECEPTOR"/>
    <property type="match status" value="1"/>
</dbReference>
<feature type="domain" description="TonB-dependent receptor-like beta-barrel" evidence="14">
    <location>
        <begin position="324"/>
        <end position="650"/>
    </location>
</feature>
<evidence type="ECO:0000256" key="12">
    <source>
        <dbReference type="RuleBase" id="RU003357"/>
    </source>
</evidence>
<evidence type="ECO:0000259" key="14">
    <source>
        <dbReference type="Pfam" id="PF00593"/>
    </source>
</evidence>
<dbReference type="OrthoDB" id="9760333at2"/>
<proteinExistence type="inferred from homology"/>
<dbReference type="PROSITE" id="PS52016">
    <property type="entry name" value="TONB_DEPENDENT_REC_3"/>
    <property type="match status" value="1"/>
</dbReference>
<keyword evidence="5 11" id="KW-0812">Transmembrane</keyword>
<dbReference type="RefSeq" id="WP_115415227.1">
    <property type="nucleotide sequence ID" value="NZ_CP031357.1"/>
</dbReference>
<evidence type="ECO:0000256" key="13">
    <source>
        <dbReference type="SAM" id="SignalP"/>
    </source>
</evidence>
<evidence type="ECO:0000256" key="7">
    <source>
        <dbReference type="ARBA" id="ARBA00023065"/>
    </source>
</evidence>
<sequence>MKTGSNQQASRQRHPIRAALLASPMLIAAPAAAQQARGGDEAAQSVIVVTASKRDQGALDLPASVVLYGGEDLATRRVEQVEQIAQITPNLDVAEFSDGQYRLIYRGVGATGTSDNQNFSTAIDSVVVPYGRAYRQLDLAQVEVLRGPQGTLYGRNTNAGVINLVTNDGRNGAPDEVAASYGSGETFGARAALGGELGESGFFVRAAGRYEKTDGFVTNVTLDREDAHRNENGTGRLTIGYESGDWLARLAFTYDEYDGLSDDLVPTSSPRESIAPDIGTSDGRMILPVLTLKRSGPVDLTSVTAFASTRRNLVASAVVSPVLIGQFDSYDSFSQELRASGAGADIEWIAGLYYLHETNSFRSTMTFAPLDLVLLYQNQDRTTDAAAVFGELSYDVSSNWRVTMGGRFAVERQDVDYVAAAGASQQNARNTYRTFQPKLALSYLLGGEGQVYASVNRGFRAGSVFIGNSGTRDVAYEPENSWQYEVGYKQRFANGAAGFEAAVFYIDWSDLQVQRSVITGTEPFTIATIVDNATSARSWGAEAALDWQAAPGLDLSLRGGFTDARYREYEPGPDLSYADNRIELVPEYSLTASASYAVADSFELGADLTHNGPMHFDAANSSRQDGYVVFDARIAWRAGPVRLAVVGRNLFDEDYAVRGLVNAGSTYAHFAPPRSVTVEAALTF</sequence>
<comment type="subcellular location">
    <subcellularLocation>
        <location evidence="1 11">Cell outer membrane</location>
        <topology evidence="1 11">Multi-pass membrane protein</topology>
    </subcellularLocation>
</comment>
<evidence type="ECO:0000256" key="2">
    <source>
        <dbReference type="ARBA" id="ARBA00022448"/>
    </source>
</evidence>
<keyword evidence="4" id="KW-0410">Iron transport</keyword>
<dbReference type="InterPro" id="IPR039426">
    <property type="entry name" value="TonB-dep_rcpt-like"/>
</dbReference>
<keyword evidence="7" id="KW-0406">Ion transport</keyword>
<accession>A0A345YAT2</accession>
<evidence type="ECO:0000256" key="10">
    <source>
        <dbReference type="ARBA" id="ARBA00023237"/>
    </source>
</evidence>
<evidence type="ECO:0000256" key="8">
    <source>
        <dbReference type="ARBA" id="ARBA00023077"/>
    </source>
</evidence>
<evidence type="ECO:0000256" key="1">
    <source>
        <dbReference type="ARBA" id="ARBA00004571"/>
    </source>
</evidence>
<keyword evidence="2 11" id="KW-0813">Transport</keyword>
<feature type="signal peptide" evidence="13">
    <location>
        <begin position="1"/>
        <end position="33"/>
    </location>
</feature>
<feature type="chain" id="PRO_5016649949" description="TonB-dependent receptor" evidence="13">
    <location>
        <begin position="34"/>
        <end position="684"/>
    </location>
</feature>
<keyword evidence="17" id="KW-1185">Reference proteome</keyword>
<keyword evidence="3 11" id="KW-1134">Transmembrane beta strand</keyword>
<feature type="domain" description="TonB-dependent receptor plug" evidence="15">
    <location>
        <begin position="60"/>
        <end position="161"/>
    </location>
</feature>
<evidence type="ECO:0008006" key="18">
    <source>
        <dbReference type="Google" id="ProtNLM"/>
    </source>
</evidence>
<organism evidence="16 17">
    <name type="scientific">Erythrobacter aureus</name>
    <dbReference type="NCBI Taxonomy" id="2182384"/>
    <lineage>
        <taxon>Bacteria</taxon>
        <taxon>Pseudomonadati</taxon>
        <taxon>Pseudomonadota</taxon>
        <taxon>Alphaproteobacteria</taxon>
        <taxon>Sphingomonadales</taxon>
        <taxon>Erythrobacteraceae</taxon>
        <taxon>Erythrobacter/Porphyrobacter group</taxon>
        <taxon>Erythrobacter</taxon>
    </lineage>
</organism>
<keyword evidence="10 11" id="KW-0998">Cell outer membrane</keyword>
<dbReference type="Pfam" id="PF00593">
    <property type="entry name" value="TonB_dep_Rec_b-barrel"/>
    <property type="match status" value="1"/>
</dbReference>
<gene>
    <name evidence="16" type="ORF">DVR09_00645</name>
</gene>
<dbReference type="InterPro" id="IPR000531">
    <property type="entry name" value="Beta-barrel_TonB"/>
</dbReference>
<evidence type="ECO:0000256" key="9">
    <source>
        <dbReference type="ARBA" id="ARBA00023136"/>
    </source>
</evidence>
<comment type="similarity">
    <text evidence="11 12">Belongs to the TonB-dependent receptor family.</text>
</comment>
<evidence type="ECO:0000313" key="16">
    <source>
        <dbReference type="EMBL" id="AXK41034.1"/>
    </source>
</evidence>
<evidence type="ECO:0000256" key="5">
    <source>
        <dbReference type="ARBA" id="ARBA00022692"/>
    </source>
</evidence>
<dbReference type="AlphaFoldDB" id="A0A345YAT2"/>
<dbReference type="Gene3D" id="2.40.170.20">
    <property type="entry name" value="TonB-dependent receptor, beta-barrel domain"/>
    <property type="match status" value="1"/>
</dbReference>
<keyword evidence="9 11" id="KW-0472">Membrane</keyword>
<dbReference type="EMBL" id="CP031357">
    <property type="protein sequence ID" value="AXK41034.1"/>
    <property type="molecule type" value="Genomic_DNA"/>
</dbReference>
<keyword evidence="6" id="KW-0408">Iron</keyword>
<evidence type="ECO:0000256" key="3">
    <source>
        <dbReference type="ARBA" id="ARBA00022452"/>
    </source>
</evidence>
<dbReference type="SUPFAM" id="SSF56935">
    <property type="entry name" value="Porins"/>
    <property type="match status" value="1"/>
</dbReference>
<evidence type="ECO:0000256" key="11">
    <source>
        <dbReference type="PROSITE-ProRule" id="PRU01360"/>
    </source>
</evidence>
<dbReference type="GO" id="GO:0009279">
    <property type="term" value="C:cell outer membrane"/>
    <property type="evidence" value="ECO:0007669"/>
    <property type="project" value="UniProtKB-SubCell"/>
</dbReference>
<evidence type="ECO:0000259" key="15">
    <source>
        <dbReference type="Pfam" id="PF07715"/>
    </source>
</evidence>
<reference evidence="17" key="1">
    <citation type="submission" date="2018-07" db="EMBL/GenBank/DDBJ databases">
        <title>Genome sequence of Erythrobacter strain YH-07, an antagonistic bacterium isolated from Yellow Sea.</title>
        <authorList>
            <person name="Tang T."/>
            <person name="Liu Q."/>
            <person name="Sun X."/>
        </authorList>
    </citation>
    <scope>NUCLEOTIDE SEQUENCE [LARGE SCALE GENOMIC DNA]</scope>
    <source>
        <strain evidence="17">YH-07</strain>
    </source>
</reference>
<dbReference type="KEGG" id="err:DVR09_00645"/>
<keyword evidence="8 12" id="KW-0798">TonB box</keyword>
<dbReference type="InterPro" id="IPR036942">
    <property type="entry name" value="Beta-barrel_TonB_sf"/>
</dbReference>
<dbReference type="GO" id="GO:0006826">
    <property type="term" value="P:iron ion transport"/>
    <property type="evidence" value="ECO:0007669"/>
    <property type="project" value="UniProtKB-KW"/>
</dbReference>
<name>A0A345YAT2_9SPHN</name>
<evidence type="ECO:0000256" key="4">
    <source>
        <dbReference type="ARBA" id="ARBA00022496"/>
    </source>
</evidence>
<evidence type="ECO:0000256" key="6">
    <source>
        <dbReference type="ARBA" id="ARBA00023004"/>
    </source>
</evidence>
<dbReference type="InterPro" id="IPR012910">
    <property type="entry name" value="Plug_dom"/>
</dbReference>
<dbReference type="PANTHER" id="PTHR32552">
    <property type="entry name" value="FERRICHROME IRON RECEPTOR-RELATED"/>
    <property type="match status" value="1"/>
</dbReference>
<protein>
    <recommendedName>
        <fullName evidence="18">TonB-dependent receptor</fullName>
    </recommendedName>
</protein>
<dbReference type="Pfam" id="PF07715">
    <property type="entry name" value="Plug"/>
    <property type="match status" value="1"/>
</dbReference>